<reference evidence="1" key="2">
    <citation type="submission" date="2023-12" db="EMBL/GenBank/DDBJ databases">
        <authorList>
            <person name="Sun Q."/>
            <person name="Inoue M."/>
        </authorList>
    </citation>
    <scope>NUCLEOTIDE SEQUENCE</scope>
    <source>
        <strain evidence="1">JCM 17590</strain>
    </source>
</reference>
<evidence type="ECO:0000313" key="2">
    <source>
        <dbReference type="Proteomes" id="UP001415169"/>
    </source>
</evidence>
<keyword evidence="2" id="KW-1185">Reference proteome</keyword>
<sequence length="155" mass="16995">MHGPLTGDTAGATVWLVSTLDDVMESVIQEVDGALGCAVADLRSGELLGVAHHVSYFTREYLDAVAAAAVEMFRGETVRHVEDLISAKRGVPSERLLEEMQMTTRHTIHFMMILPNHPEAVVVLITNRETSLGMGWSATRRSVLDIEPILDELTV</sequence>
<proteinExistence type="predicted"/>
<accession>A0ABP7ZG28</accession>
<name>A0ABP7ZG28_9MICO</name>
<protein>
    <recommendedName>
        <fullName evidence="3">Roadblock/LAMTOR2 domain-containing protein</fullName>
    </recommendedName>
</protein>
<evidence type="ECO:0000313" key="1">
    <source>
        <dbReference type="EMBL" id="GAA4156620.1"/>
    </source>
</evidence>
<gene>
    <name evidence="1" type="ORF">GCM10022286_07130</name>
</gene>
<reference evidence="1" key="1">
    <citation type="journal article" date="2014" name="Int. J. Syst. Evol. Microbiol.">
        <title>Complete genome of a new Firmicutes species belonging to the dominant human colonic microbiota ('Ruminococcus bicirculans') reveals two chromosomes and a selective capacity to utilize plant glucans.</title>
        <authorList>
            <consortium name="NISC Comparative Sequencing Program"/>
            <person name="Wegmann U."/>
            <person name="Louis P."/>
            <person name="Goesmann A."/>
            <person name="Henrissat B."/>
            <person name="Duncan S.H."/>
            <person name="Flint H.J."/>
        </authorList>
    </citation>
    <scope>NUCLEOTIDE SEQUENCE</scope>
    <source>
        <strain evidence="1">JCM 17590</strain>
    </source>
</reference>
<comment type="caution">
    <text evidence="1">The sequence shown here is derived from an EMBL/GenBank/DDBJ whole genome shotgun (WGS) entry which is preliminary data.</text>
</comment>
<organism evidence="1 2">
    <name type="scientific">Gryllotalpicola daejeonensis</name>
    <dbReference type="NCBI Taxonomy" id="993087"/>
    <lineage>
        <taxon>Bacteria</taxon>
        <taxon>Bacillati</taxon>
        <taxon>Actinomycetota</taxon>
        <taxon>Actinomycetes</taxon>
        <taxon>Micrococcales</taxon>
        <taxon>Microbacteriaceae</taxon>
        <taxon>Gryllotalpicola</taxon>
    </lineage>
</organism>
<dbReference type="Proteomes" id="UP001415169">
    <property type="component" value="Unassembled WGS sequence"/>
</dbReference>
<dbReference type="EMBL" id="BAABBV010000001">
    <property type="protein sequence ID" value="GAA4156620.1"/>
    <property type="molecule type" value="Genomic_DNA"/>
</dbReference>
<dbReference type="SUPFAM" id="SSF103196">
    <property type="entry name" value="Roadblock/LC7 domain"/>
    <property type="match status" value="1"/>
</dbReference>
<evidence type="ECO:0008006" key="3">
    <source>
        <dbReference type="Google" id="ProtNLM"/>
    </source>
</evidence>